<reference evidence="2" key="1">
    <citation type="submission" date="2017-09" db="EMBL/GenBank/DDBJ databases">
        <title>Metaegenomics of thermophilic ammonia-oxidizing enrichment culture.</title>
        <authorList>
            <person name="Kato S."/>
            <person name="Suzuki K."/>
        </authorList>
    </citation>
    <scope>NUCLEOTIDE SEQUENCE [LARGE SCALE GENOMIC DNA]</scope>
</reference>
<gene>
    <name evidence="1" type="ORF">HRbin17_00022</name>
</gene>
<evidence type="ECO:0000313" key="1">
    <source>
        <dbReference type="EMBL" id="GBC97535.1"/>
    </source>
</evidence>
<dbReference type="EMBL" id="BEHT01000001">
    <property type="protein sequence ID" value="GBC97535.1"/>
    <property type="molecule type" value="Genomic_DNA"/>
</dbReference>
<comment type="caution">
    <text evidence="1">The sequence shown here is derived from an EMBL/GenBank/DDBJ whole genome shotgun (WGS) entry which is preliminary data.</text>
</comment>
<evidence type="ECO:0000313" key="2">
    <source>
        <dbReference type="Proteomes" id="UP000236173"/>
    </source>
</evidence>
<name>A0A2H5X8N5_9BACT</name>
<sequence length="403" mass="46922">MRRLLAAAVLVGWSISAVGPFEQPRKKLVEYGWDVPDTAFVRANIQAMEQRCPFFDGVVLRLKGGWTKRPAHIFRTDAVNLAEYTDDIANLQATKFTRFTDNFVLMWGTAEKGWDWFNESHWQAAETNARWIARVARQGGLVGICFDPEPYDGNPWRYPDQPQAATKTFTDYWQRVRECGRRFMRALQSEFPNLRLLTFFQLSLFPDIVDIPDAAERMKRLSQHGYGLLPAFLNGMLDAVNEQVVIVDGNEPAYYYTDAEQYFRAYHLMKQRALTLIAPENRRKYVAQVQAGFALYMDQVFGLRQPKPERFLSFYLTPDERARWFEHNVYWALYTTDEYVWCYSERVDWWGTQGKAPWHNFVPTGAVDAVRSARRKVEQGQPLGFSLRDMVQAATQRLREASK</sequence>
<accession>A0A2H5X8N5</accession>
<organism evidence="1 2">
    <name type="scientific">Candidatus Fervidibacter japonicus</name>
    <dbReference type="NCBI Taxonomy" id="2035412"/>
    <lineage>
        <taxon>Bacteria</taxon>
        <taxon>Candidatus Fervidibacterota</taxon>
        <taxon>Candidatus Fervidibacter</taxon>
    </lineage>
</organism>
<proteinExistence type="predicted"/>
<dbReference type="AlphaFoldDB" id="A0A2H5X8N5"/>
<dbReference type="Proteomes" id="UP000236173">
    <property type="component" value="Unassembled WGS sequence"/>
</dbReference>
<evidence type="ECO:0008006" key="3">
    <source>
        <dbReference type="Google" id="ProtNLM"/>
    </source>
</evidence>
<protein>
    <recommendedName>
        <fullName evidence="3">Glycoside hydrolase family 42 N-terminal domain-containing protein</fullName>
    </recommendedName>
</protein>